<evidence type="ECO:0000256" key="1">
    <source>
        <dbReference type="ARBA" id="ARBA00010879"/>
    </source>
</evidence>
<dbReference type="CDD" id="cd01647">
    <property type="entry name" value="RT_LTR"/>
    <property type="match status" value="1"/>
</dbReference>
<proteinExistence type="inferred from homology"/>
<dbReference type="GO" id="GO:0003676">
    <property type="term" value="F:nucleic acid binding"/>
    <property type="evidence" value="ECO:0007669"/>
    <property type="project" value="InterPro"/>
</dbReference>
<dbReference type="Pfam" id="PF17919">
    <property type="entry name" value="RT_RNaseH_2"/>
    <property type="match status" value="1"/>
</dbReference>
<comment type="similarity">
    <text evidence="1">Belongs to the beta type-B retroviral polymerase family. HERV class-II K(HML-2) pol subfamily.</text>
</comment>
<dbReference type="Proteomes" id="UP000515152">
    <property type="component" value="Chromosome 22"/>
</dbReference>
<protein>
    <recommendedName>
        <fullName evidence="3">Gypsy retrotransposon integrase-like protein 1</fullName>
        <ecNumber evidence="2">3.1.26.4</ecNumber>
    </recommendedName>
</protein>
<dbReference type="InterPro" id="IPR043128">
    <property type="entry name" value="Rev_trsase/Diguanyl_cyclase"/>
</dbReference>
<dbReference type="EC" id="3.1.26.4" evidence="2"/>
<dbReference type="FunFam" id="3.30.70.270:FF:000003">
    <property type="entry name" value="Transposon Ty3-G Gag-Pol polyprotein"/>
    <property type="match status" value="1"/>
</dbReference>
<dbReference type="FunFam" id="3.30.420.10:FF:000063">
    <property type="entry name" value="Retrovirus-related Pol polyprotein from transposon 297-like Protein"/>
    <property type="match status" value="1"/>
</dbReference>
<dbReference type="InterPro" id="IPR041588">
    <property type="entry name" value="Integrase_H2C2"/>
</dbReference>
<dbReference type="GO" id="GO:0015074">
    <property type="term" value="P:DNA integration"/>
    <property type="evidence" value="ECO:0007669"/>
    <property type="project" value="InterPro"/>
</dbReference>
<evidence type="ECO:0000313" key="6">
    <source>
        <dbReference type="Proteomes" id="UP000515152"/>
    </source>
</evidence>
<dbReference type="RefSeq" id="XP_031415787.1">
    <property type="nucleotide sequence ID" value="XM_031559927.2"/>
</dbReference>
<reference evidence="7" key="1">
    <citation type="submission" date="2025-08" db="UniProtKB">
        <authorList>
            <consortium name="RefSeq"/>
        </authorList>
    </citation>
    <scope>IDENTIFICATION</scope>
</reference>
<dbReference type="AlphaFoldDB" id="A0A6P8EY20"/>
<organism evidence="6 7">
    <name type="scientific">Clupea harengus</name>
    <name type="common">Atlantic herring</name>
    <dbReference type="NCBI Taxonomy" id="7950"/>
    <lineage>
        <taxon>Eukaryota</taxon>
        <taxon>Metazoa</taxon>
        <taxon>Chordata</taxon>
        <taxon>Craniata</taxon>
        <taxon>Vertebrata</taxon>
        <taxon>Euteleostomi</taxon>
        <taxon>Actinopterygii</taxon>
        <taxon>Neopterygii</taxon>
        <taxon>Teleostei</taxon>
        <taxon>Clupei</taxon>
        <taxon>Clupeiformes</taxon>
        <taxon>Clupeoidei</taxon>
        <taxon>Clupeidae</taxon>
        <taxon>Clupea</taxon>
    </lineage>
</organism>
<evidence type="ECO:0000256" key="3">
    <source>
        <dbReference type="ARBA" id="ARBA00039658"/>
    </source>
</evidence>
<dbReference type="PROSITE" id="PS50994">
    <property type="entry name" value="INTEGRASE"/>
    <property type="match status" value="1"/>
</dbReference>
<dbReference type="Pfam" id="PF00665">
    <property type="entry name" value="rve"/>
    <property type="match status" value="1"/>
</dbReference>
<evidence type="ECO:0000259" key="5">
    <source>
        <dbReference type="PROSITE" id="PS50994"/>
    </source>
</evidence>
<keyword evidence="6" id="KW-1185">Reference proteome</keyword>
<dbReference type="InterPro" id="IPR036397">
    <property type="entry name" value="RNaseH_sf"/>
</dbReference>
<dbReference type="GO" id="GO:0004523">
    <property type="term" value="F:RNA-DNA hybrid ribonuclease activity"/>
    <property type="evidence" value="ECO:0007669"/>
    <property type="project" value="UniProtKB-EC"/>
</dbReference>
<evidence type="ECO:0000256" key="2">
    <source>
        <dbReference type="ARBA" id="ARBA00012180"/>
    </source>
</evidence>
<dbReference type="PANTHER" id="PTHR37984">
    <property type="entry name" value="PROTEIN CBG26694"/>
    <property type="match status" value="1"/>
</dbReference>
<dbReference type="Gene3D" id="3.30.70.270">
    <property type="match status" value="2"/>
</dbReference>
<dbReference type="GeneID" id="105892123"/>
<dbReference type="PROSITE" id="PS50878">
    <property type="entry name" value="RT_POL"/>
    <property type="match status" value="1"/>
</dbReference>
<dbReference type="FunFam" id="1.10.340.70:FF:000003">
    <property type="entry name" value="Protein CBG25708"/>
    <property type="match status" value="1"/>
</dbReference>
<dbReference type="InterPro" id="IPR043502">
    <property type="entry name" value="DNA/RNA_pol_sf"/>
</dbReference>
<dbReference type="FunFam" id="3.30.70.270:FF:000020">
    <property type="entry name" value="Transposon Tf2-6 polyprotein-like Protein"/>
    <property type="match status" value="1"/>
</dbReference>
<dbReference type="CDD" id="cd09274">
    <property type="entry name" value="RNase_HI_RT_Ty3"/>
    <property type="match status" value="1"/>
</dbReference>
<dbReference type="PANTHER" id="PTHR37984:SF13">
    <property type="entry name" value="RIBONUCLEASE H"/>
    <property type="match status" value="1"/>
</dbReference>
<dbReference type="SUPFAM" id="SSF53098">
    <property type="entry name" value="Ribonuclease H-like"/>
    <property type="match status" value="1"/>
</dbReference>
<feature type="domain" description="Integrase catalytic" evidence="5">
    <location>
        <begin position="458"/>
        <end position="609"/>
    </location>
</feature>
<dbReference type="InterPro" id="IPR012337">
    <property type="entry name" value="RNaseH-like_sf"/>
</dbReference>
<dbReference type="Gene3D" id="3.10.20.370">
    <property type="match status" value="1"/>
</dbReference>
<evidence type="ECO:0000313" key="7">
    <source>
        <dbReference type="RefSeq" id="XP_031415787.1"/>
    </source>
</evidence>
<evidence type="ECO:0000259" key="4">
    <source>
        <dbReference type="PROSITE" id="PS50878"/>
    </source>
</evidence>
<dbReference type="InterPro" id="IPR001584">
    <property type="entry name" value="Integrase_cat-core"/>
</dbReference>
<dbReference type="InterPro" id="IPR050951">
    <property type="entry name" value="Retrovirus_Pol_polyprotein"/>
</dbReference>
<dbReference type="Pfam" id="PF17921">
    <property type="entry name" value="Integrase_H2C2"/>
    <property type="match status" value="1"/>
</dbReference>
<dbReference type="OrthoDB" id="775972at2759"/>
<dbReference type="Gene3D" id="3.30.420.10">
    <property type="entry name" value="Ribonuclease H-like superfamily/Ribonuclease H"/>
    <property type="match status" value="1"/>
</dbReference>
<name>A0A6P8EY20_CLUHA</name>
<dbReference type="Pfam" id="PF00078">
    <property type="entry name" value="RVT_1"/>
    <property type="match status" value="1"/>
</dbReference>
<gene>
    <name evidence="7" type="primary">LOC105892123</name>
</gene>
<dbReference type="KEGG" id="char:105892123"/>
<dbReference type="SUPFAM" id="SSF56672">
    <property type="entry name" value="DNA/RNA polymerases"/>
    <property type="match status" value="1"/>
</dbReference>
<dbReference type="Gene3D" id="1.10.340.70">
    <property type="match status" value="1"/>
</dbReference>
<accession>A0A6P8EY20</accession>
<dbReference type="FunFam" id="3.10.20.370:FF:000001">
    <property type="entry name" value="Retrovirus-related Pol polyprotein from transposon 17.6-like protein"/>
    <property type="match status" value="1"/>
</dbReference>
<feature type="domain" description="Reverse transcriptase" evidence="4">
    <location>
        <begin position="1"/>
        <end position="86"/>
    </location>
</feature>
<dbReference type="InterPro" id="IPR041577">
    <property type="entry name" value="RT_RNaseH_2"/>
</dbReference>
<sequence length="657" mass="74313">MFCFNRLPFGITSAPSIFQKIMDQVLQGLPNVHCFLDDILVTGRNDAHHLENLEAVLSRLEKFGLRVQKEKCEFFRDSLEYLGHIIDATGLHKSPDKMCAIVDAPLPTNTSQLRSFLGLINYYARFVPNLSTLLHPLNGLLHKDIKWEWSKECDEAFRKAKEQLSSKSNLTHYDPQLPVILACDASPYGVGAVISHRMPGGKERPIAFASRTLSKAEQNYAQIEREALGIIFGVRRFHSYLYGRHFILLTDHRPLTTILSPSKAIPSMAAARLQRWALILAAHNYTIKYRRAADHGNADGLSRLPLPVQHKEKPGTIDTFLVNHLECLPIRCTDVRRETRSDITLSQVMEMVSTGRFPATKGSDSSLMPYLVRKDELTTSQGCLLWGNRVIVPPKLRKQVLEELHTGHLGVVKMKAVARNYVWWPGLDAQIEEKCKTCLPCQRTQKTPCLTPLHPWPWPTAPWQRIHVDFAGPYEGRMFLVVVDAHSKWPEVILMEATTSAKTIQALRGLFSHYGVPEVLVSDNGPQFTSEEFATFLKSNGIKHVRSAPFHPATNGLAERFVQTFKHSLKSSKGTSSVQRRLDAFLLQYRNTPHSTTQEAPAMLFLHRKLRTRLDLLKPSVAAVVDQAQDAQRSYRAVHSKSRSFSVGDPVLVRDYR</sequence>
<dbReference type="InterPro" id="IPR000477">
    <property type="entry name" value="RT_dom"/>
</dbReference>